<feature type="compositionally biased region" description="Polar residues" evidence="1">
    <location>
        <begin position="310"/>
        <end position="336"/>
    </location>
</feature>
<organism evidence="4 5">
    <name type="scientific">Haemophilus paracuniculus</name>
    <dbReference type="NCBI Taxonomy" id="734"/>
    <lineage>
        <taxon>Bacteria</taxon>
        <taxon>Pseudomonadati</taxon>
        <taxon>Pseudomonadota</taxon>
        <taxon>Gammaproteobacteria</taxon>
        <taxon>Pasteurellales</taxon>
        <taxon>Pasteurellaceae</taxon>
        <taxon>Haemophilus</taxon>
    </lineage>
</organism>
<dbReference type="STRING" id="734.B0187_02825"/>
<feature type="compositionally biased region" description="Low complexity" evidence="1">
    <location>
        <begin position="284"/>
        <end position="309"/>
    </location>
</feature>
<dbReference type="InterPro" id="IPR007340">
    <property type="entry name" value="LysM_Opacity-associatedA"/>
</dbReference>
<feature type="compositionally biased region" description="Basic and acidic residues" evidence="1">
    <location>
        <begin position="273"/>
        <end position="283"/>
    </location>
</feature>
<dbReference type="AlphaFoldDB" id="A0A1T0ATG7"/>
<dbReference type="EMBL" id="MUYA01000004">
    <property type="protein sequence ID" value="OOR99758.1"/>
    <property type="molecule type" value="Genomic_DNA"/>
</dbReference>
<protein>
    <recommendedName>
        <fullName evidence="3">Opacity-associated protein A LysM-like domain-containing protein</fullName>
    </recommendedName>
</protein>
<keyword evidence="5" id="KW-1185">Reference proteome</keyword>
<reference evidence="4 5" key="1">
    <citation type="submission" date="2017-02" db="EMBL/GenBank/DDBJ databases">
        <title>Draft genome sequence of Haemophilus paracuniculus CCUG 43573 type strain.</title>
        <authorList>
            <person name="Engstrom-Jakobsson H."/>
            <person name="Salva-Serra F."/>
            <person name="Thorell K."/>
            <person name="Gonzales-Siles L."/>
            <person name="Karlsson R."/>
            <person name="Boulund F."/>
            <person name="Engstrand L."/>
            <person name="Kristiansson E."/>
            <person name="Moore E."/>
        </authorList>
    </citation>
    <scope>NUCLEOTIDE SEQUENCE [LARGE SCALE GENOMIC DNA]</scope>
    <source>
        <strain evidence="4 5">CCUG 43573</strain>
    </source>
</reference>
<evidence type="ECO:0000259" key="3">
    <source>
        <dbReference type="Pfam" id="PF04225"/>
    </source>
</evidence>
<dbReference type="GO" id="GO:0042834">
    <property type="term" value="F:peptidoglycan binding"/>
    <property type="evidence" value="ECO:0007669"/>
    <property type="project" value="InterPro"/>
</dbReference>
<sequence length="564" mass="59874">MNQKNRIEPTFGNASETPRPNPTPAENAESTLERISKSSEVLASLAPKEPKVETAEVKTEVKSEQKPTISPFVSMKTNNAPAHTFSQPLNRPASAIQNNATFEEMQQARQAQPAVQPTIQATVQPTAQPQIQPAVQPSVQATANVAQPQMTAQPQSTPVQAAATVASGAISANSAPQPATQRVEPTEMPAVKPSMDRVIPAASGAASSTKEDKQMPKVPSKFRRILTVILLALLGGVAFWLLKPNTPQTVAELENQPQGNSLPIEFRPVNEEEAKAAEAREAEALAQQQAQQQEQQAQSSADAQPTQQADSSVTISGDNNATIGEPAQTASQGETAQTDNGITISQDEVVANQNGETTTPAVAPVKQPTVKVVKPNSQGSVIYQPERNTKAKAEKTATVEKKAEQPKIKAMTAAEYKAKVEKNARMDQLIQNVESGKPAVAKVTPAATAQKVVVAPAQKVVATAAPAQPVQKVVATAAPAQSDTVVASKTMTVPKSVSLMQVFRDNGLNISDVNAMSRANGIVSNLKVNEKITVRLDKNNRVVEMNIGSGGRFTRQADGSYRFK</sequence>
<keyword evidence="2" id="KW-1133">Transmembrane helix</keyword>
<proteinExistence type="predicted"/>
<keyword evidence="2" id="KW-0472">Membrane</keyword>
<keyword evidence="2" id="KW-0812">Transmembrane</keyword>
<evidence type="ECO:0000256" key="1">
    <source>
        <dbReference type="SAM" id="MobiDB-lite"/>
    </source>
</evidence>
<feature type="region of interest" description="Disordered" evidence="1">
    <location>
        <begin position="1"/>
        <end position="33"/>
    </location>
</feature>
<name>A0A1T0ATG7_9PAST</name>
<dbReference type="Pfam" id="PF04225">
    <property type="entry name" value="LysM_OapA"/>
    <property type="match status" value="1"/>
</dbReference>
<evidence type="ECO:0000313" key="5">
    <source>
        <dbReference type="Proteomes" id="UP000190867"/>
    </source>
</evidence>
<dbReference type="Proteomes" id="UP000190867">
    <property type="component" value="Unassembled WGS sequence"/>
</dbReference>
<evidence type="ECO:0000256" key="2">
    <source>
        <dbReference type="SAM" id="Phobius"/>
    </source>
</evidence>
<feature type="region of interest" description="Disordered" evidence="1">
    <location>
        <begin position="46"/>
        <end position="93"/>
    </location>
</feature>
<feature type="transmembrane region" description="Helical" evidence="2">
    <location>
        <begin position="225"/>
        <end position="242"/>
    </location>
</feature>
<feature type="compositionally biased region" description="Polar residues" evidence="1">
    <location>
        <begin position="75"/>
        <end position="93"/>
    </location>
</feature>
<feature type="region of interest" description="Disordered" evidence="1">
    <location>
        <begin position="273"/>
        <end position="336"/>
    </location>
</feature>
<gene>
    <name evidence="4" type="ORF">B0187_02825</name>
</gene>
<accession>A0A1T0ATG7</accession>
<feature type="compositionally biased region" description="Basic and acidic residues" evidence="1">
    <location>
        <begin position="48"/>
        <end position="65"/>
    </location>
</feature>
<feature type="domain" description="Opacity-associated protein A LysM-like" evidence="3">
    <location>
        <begin position="488"/>
        <end position="563"/>
    </location>
</feature>
<evidence type="ECO:0000313" key="4">
    <source>
        <dbReference type="EMBL" id="OOR99758.1"/>
    </source>
</evidence>
<dbReference type="RefSeq" id="WP_245797000.1">
    <property type="nucleotide sequence ID" value="NZ_MUYA01000004.1"/>
</dbReference>
<comment type="caution">
    <text evidence="4">The sequence shown here is derived from an EMBL/GenBank/DDBJ whole genome shotgun (WGS) entry which is preliminary data.</text>
</comment>